<name>A0A7D9CXL0_DEKBR</name>
<feature type="region of interest" description="Disordered" evidence="1">
    <location>
        <begin position="219"/>
        <end position="241"/>
    </location>
</feature>
<organism evidence="3 4">
    <name type="scientific">Dekkera bruxellensis</name>
    <name type="common">Brettanomyces custersii</name>
    <dbReference type="NCBI Taxonomy" id="5007"/>
    <lineage>
        <taxon>Eukaryota</taxon>
        <taxon>Fungi</taxon>
        <taxon>Dikarya</taxon>
        <taxon>Ascomycota</taxon>
        <taxon>Saccharomycotina</taxon>
        <taxon>Pichiomycetes</taxon>
        <taxon>Pichiales</taxon>
        <taxon>Pichiaceae</taxon>
        <taxon>Brettanomyces</taxon>
    </lineage>
</organism>
<accession>A0A7D9CXL0</accession>
<reference evidence="3 4" key="1">
    <citation type="submission" date="2019-07" db="EMBL/GenBank/DDBJ databases">
        <authorList>
            <person name="Friedrich A."/>
            <person name="Schacherer J."/>
        </authorList>
    </citation>
    <scope>NUCLEOTIDE SEQUENCE [LARGE SCALE GENOMIC DNA]</scope>
</reference>
<protein>
    <submittedName>
        <fullName evidence="3">DEBR0S2_05556g1_1</fullName>
    </submittedName>
</protein>
<dbReference type="Gene3D" id="3.40.50.300">
    <property type="entry name" value="P-loop containing nucleotide triphosphate hydrolases"/>
    <property type="match status" value="1"/>
</dbReference>
<reference evidence="2 5" key="2">
    <citation type="journal article" date="2020" name="Appl. Microbiol. Biotechnol.">
        <title>Targeted gene deletion in Brettanomyces bruxellensis with an expression-free CRISPR-Cas9 system.</title>
        <authorList>
            <person name="Varela C."/>
            <person name="Bartel C."/>
            <person name="Onetto C."/>
            <person name="Borneman A."/>
        </authorList>
    </citation>
    <scope>NUCLEOTIDE SEQUENCE [LARGE SCALE GENOMIC DNA]</scope>
    <source>
        <strain evidence="2 5">AWRI1613</strain>
    </source>
</reference>
<dbReference type="AlphaFoldDB" id="A0A7D9CXL0"/>
<sequence>MVINSDQNSLSIRDVINLRHQLPRYSCGIKKLNASLYEGCGFRSGLIYDLNCVPGNVGKWELIFRIILECLQSETSSATKKVLVVQTFDQIPWFKLRKSSHFHERFVNHIQVVQVQTLSQLIVFLQNSDFSKFKMVLIDGFQDLYRMNRIEIQKQINRNRKRRRKSTLTNNMYTRPIQKLYRVMEDIVVTLASIASKYQLVIITTGKCDVFNQRIRQEELNTESNSEERSDTDSSTSSDGQRTPEFFIQRILVPAVSLQDHVSELYTNRIILYNDWIRQVSPDGPVTTGLDKTTSIKKYIELLNGGRMKSAPHFLIASCGPCKSANQRFTEGWFKIDAVTFDIIDVDNVENVLPSTSIIGHQPLETDEIADSQ</sequence>
<keyword evidence="4" id="KW-1185">Reference proteome</keyword>
<dbReference type="EMBL" id="CABFWN010000002">
    <property type="protein sequence ID" value="VUG17379.1"/>
    <property type="molecule type" value="Genomic_DNA"/>
</dbReference>
<evidence type="ECO:0000313" key="3">
    <source>
        <dbReference type="EMBL" id="VUG17379.1"/>
    </source>
</evidence>
<evidence type="ECO:0000313" key="5">
    <source>
        <dbReference type="Proteomes" id="UP000568158"/>
    </source>
</evidence>
<dbReference type="InterPro" id="IPR027417">
    <property type="entry name" value="P-loop_NTPase"/>
</dbReference>
<proteinExistence type="predicted"/>
<gene>
    <name evidence="3" type="ORF">DEBR0S2_05556G</name>
    <name evidence="2" type="ORF">HII12_003676</name>
</gene>
<evidence type="ECO:0000313" key="2">
    <source>
        <dbReference type="EMBL" id="KAF6009101.1"/>
    </source>
</evidence>
<evidence type="ECO:0000313" key="4">
    <source>
        <dbReference type="Proteomes" id="UP000478008"/>
    </source>
</evidence>
<evidence type="ECO:0000256" key="1">
    <source>
        <dbReference type="SAM" id="MobiDB-lite"/>
    </source>
</evidence>
<dbReference type="EMBL" id="JABCYN010000031">
    <property type="protein sequence ID" value="KAF6009101.1"/>
    <property type="molecule type" value="Genomic_DNA"/>
</dbReference>
<dbReference type="Proteomes" id="UP000568158">
    <property type="component" value="Unassembled WGS sequence"/>
</dbReference>
<dbReference type="Proteomes" id="UP000478008">
    <property type="component" value="Unassembled WGS sequence"/>
</dbReference>